<reference evidence="1 2" key="1">
    <citation type="submission" date="2014-10" db="EMBL/GenBank/DDBJ databases">
        <title>Draft genome of anammox bacterium scalindua brodae, obtained using differential coverage binning of sequence data from two enrichment reactors.</title>
        <authorList>
            <person name="Speth D.R."/>
            <person name="Russ L."/>
            <person name="Kartal B."/>
            <person name="Op den Camp H.J."/>
            <person name="Dutilh B.E."/>
            <person name="Jetten M.S."/>
        </authorList>
    </citation>
    <scope>NUCLEOTIDE SEQUENCE [LARGE SCALE GENOMIC DNA]</scope>
    <source>
        <strain evidence="1">RU1</strain>
    </source>
</reference>
<dbReference type="Proteomes" id="UP000030652">
    <property type="component" value="Unassembled WGS sequence"/>
</dbReference>
<dbReference type="AlphaFoldDB" id="A0A0B0ELH6"/>
<evidence type="ECO:0000313" key="2">
    <source>
        <dbReference type="Proteomes" id="UP000030652"/>
    </source>
</evidence>
<evidence type="ECO:0008006" key="3">
    <source>
        <dbReference type="Google" id="ProtNLM"/>
    </source>
</evidence>
<sequence length="611" mass="69147">MSRYNLPDYYETVEEALMEGYTAPVVKNIYKLLTTAKPPTRKADMVESICNSIKGDGLRSIWTRLDNLDQTAVSEIVHSPDNHLDTSRFMAKYGDVPYTGYLNEYGERKPTLINLLIINGTMPEDLKVRLKDFVPKPCSYTIETQDDVSDTHIQISNDYDYKSKERIEIVNEIPMINMETQNLALQDVLSVLRIIDSGKIGVSDKTKRPTEAGARIIASVLEHGDFYESDKNGDSSEIGHVKAFAWPLIMQSAKLAELSGSKLKLTKQGQKVLNSPPHEIISILWDKWLGTTIIDEFNRVDAIKGQKGKGKRGLSAVSERRRCIVDTLALCPVEKWISVENLFKSIRALDNNFIVTRNEWSLYICESRYGSLGYDCSHKWEILQGRYTLAFLFEYAATMGIIDVAYIPPSMARDDYRGIWGVDGLEFLSRYDGLQYIRINSLGAWCLGLAENYKPATIVKQLILKILPNREITETKTPFPHSEAIFLETIADKTSDKVWKLNPDKILIAYEKGRSIEEIKEFLLSKSEHDLPDTIVSFFDDMIRRNKLLSDEGNARLIKVSDPVVALTLTSDSRLKDLCIPAEGGYIAIPSSNENAFRKKLREMGYGISTS</sequence>
<accession>A0A0B0ELH6</accession>
<evidence type="ECO:0000313" key="1">
    <source>
        <dbReference type="EMBL" id="KHE93459.1"/>
    </source>
</evidence>
<gene>
    <name evidence="1" type="ORF">SCABRO_00754</name>
</gene>
<dbReference type="PATRIC" id="fig|237368.3.peg.813"/>
<dbReference type="eggNOG" id="ENOG502Z8IP">
    <property type="taxonomic scope" value="Bacteria"/>
</dbReference>
<dbReference type="EMBL" id="JRYO01000056">
    <property type="protein sequence ID" value="KHE93459.1"/>
    <property type="molecule type" value="Genomic_DNA"/>
</dbReference>
<protein>
    <recommendedName>
        <fullName evidence="3">Helicase XPB/Ssl2 N-terminal domain-containing protein</fullName>
    </recommendedName>
</protein>
<organism evidence="1 2">
    <name type="scientific">Candidatus Scalindua brodae</name>
    <dbReference type="NCBI Taxonomy" id="237368"/>
    <lineage>
        <taxon>Bacteria</taxon>
        <taxon>Pseudomonadati</taxon>
        <taxon>Planctomycetota</taxon>
        <taxon>Candidatus Brocadiia</taxon>
        <taxon>Candidatus Brocadiales</taxon>
        <taxon>Candidatus Scalinduaceae</taxon>
        <taxon>Candidatus Scalindua</taxon>
    </lineage>
</organism>
<comment type="caution">
    <text evidence="1">The sequence shown here is derived from an EMBL/GenBank/DDBJ whole genome shotgun (WGS) entry which is preliminary data.</text>
</comment>
<name>A0A0B0ELH6_9BACT</name>
<proteinExistence type="predicted"/>